<dbReference type="InterPro" id="IPR021533">
    <property type="entry name" value="PepSY-like"/>
</dbReference>
<organism evidence="2 3">
    <name type="scientific">Campylobacter upsaliensis</name>
    <dbReference type="NCBI Taxonomy" id="28080"/>
    <lineage>
        <taxon>Bacteria</taxon>
        <taxon>Pseudomonadati</taxon>
        <taxon>Campylobacterota</taxon>
        <taxon>Epsilonproteobacteria</taxon>
        <taxon>Campylobacterales</taxon>
        <taxon>Campylobacteraceae</taxon>
        <taxon>Campylobacter</taxon>
    </lineage>
</organism>
<dbReference type="EMBL" id="UFUZ01000001">
    <property type="protein sequence ID" value="SUX26855.1"/>
    <property type="molecule type" value="Genomic_DNA"/>
</dbReference>
<feature type="domain" description="Putative beta-lactamase-inhibitor-like PepSY-like" evidence="1">
    <location>
        <begin position="50"/>
        <end position="130"/>
    </location>
</feature>
<dbReference type="Pfam" id="PF11396">
    <property type="entry name" value="PepSY_like"/>
    <property type="match status" value="1"/>
</dbReference>
<dbReference type="Proteomes" id="UP000254161">
    <property type="component" value="Unassembled WGS sequence"/>
</dbReference>
<evidence type="ECO:0000313" key="3">
    <source>
        <dbReference type="Proteomes" id="UP000254161"/>
    </source>
</evidence>
<protein>
    <submittedName>
        <fullName evidence="2">Periplasmic protein</fullName>
    </submittedName>
</protein>
<sequence>MKIIILILTLFLNLKADIILSPQNLPNAIKEFLQKNFKAQVSLAQRDDDAYEIALNDGTELEFDISGEWKEIEARGTAISYEVLPPHIVSILKNEFKENAIKEIERKINYYKIKFYNNFEIIIDFNGTILRREYDD</sequence>
<evidence type="ECO:0000313" key="2">
    <source>
        <dbReference type="EMBL" id="SUX26855.1"/>
    </source>
</evidence>
<dbReference type="AlphaFoldDB" id="A0A381EIM2"/>
<accession>A0A381EIM2</accession>
<gene>
    <name evidence="2" type="ORF">NCTC12264_01090</name>
</gene>
<reference evidence="2 3" key="1">
    <citation type="submission" date="2018-06" db="EMBL/GenBank/DDBJ databases">
        <authorList>
            <consortium name="Pathogen Informatics"/>
            <person name="Doyle S."/>
        </authorList>
    </citation>
    <scope>NUCLEOTIDE SEQUENCE [LARGE SCALE GENOMIC DNA]</scope>
    <source>
        <strain evidence="2 3">NCTC12264</strain>
    </source>
</reference>
<dbReference type="Gene3D" id="3.40.1420.30">
    <property type="match status" value="1"/>
</dbReference>
<name>A0A381EIM2_CAMUP</name>
<proteinExistence type="predicted"/>
<dbReference type="RefSeq" id="WP_004274777.1">
    <property type="nucleotide sequence ID" value="NZ_JANKIR010000005.1"/>
</dbReference>
<dbReference type="SUPFAM" id="SSF160574">
    <property type="entry name" value="BT0923-like"/>
    <property type="match status" value="1"/>
</dbReference>
<evidence type="ECO:0000259" key="1">
    <source>
        <dbReference type="Pfam" id="PF11396"/>
    </source>
</evidence>